<evidence type="ECO:0000313" key="1">
    <source>
        <dbReference type="EMBL" id="KAK9266737.1"/>
    </source>
</evidence>
<sequence>MEHTRKDVVQFFNRKKRVKLKVLIQNASTSDRLNNLPDYLTVSHHKIPSTCGTLGLIKQARKKPRLMDSNLNSLMGLNQRSPSPLPFGMLPSPAPGIRPPFRYVSGAWDVFDAKQFQKEAKRSRIGGSVPNDDDYLLLRKMDDWVLGMDQLYGLGIQFDGGCPSLPAM</sequence>
<organism evidence="1 2">
    <name type="scientific">Liquidambar formosana</name>
    <name type="common">Formosan gum</name>
    <dbReference type="NCBI Taxonomy" id="63359"/>
    <lineage>
        <taxon>Eukaryota</taxon>
        <taxon>Viridiplantae</taxon>
        <taxon>Streptophyta</taxon>
        <taxon>Embryophyta</taxon>
        <taxon>Tracheophyta</taxon>
        <taxon>Spermatophyta</taxon>
        <taxon>Magnoliopsida</taxon>
        <taxon>eudicotyledons</taxon>
        <taxon>Gunneridae</taxon>
        <taxon>Pentapetalae</taxon>
        <taxon>Saxifragales</taxon>
        <taxon>Altingiaceae</taxon>
        <taxon>Liquidambar</taxon>
    </lineage>
</organism>
<gene>
    <name evidence="1" type="ORF">L1049_027275</name>
</gene>
<reference evidence="1 2" key="1">
    <citation type="journal article" date="2024" name="Plant J.">
        <title>Genome sequences and population genomics reveal climatic adaptation and genomic divergence between two closely related sweetgum species.</title>
        <authorList>
            <person name="Xu W.Q."/>
            <person name="Ren C.Q."/>
            <person name="Zhang X.Y."/>
            <person name="Comes H.P."/>
            <person name="Liu X.H."/>
            <person name="Li Y.G."/>
            <person name="Kettle C.J."/>
            <person name="Jalonen R."/>
            <person name="Gaisberger H."/>
            <person name="Ma Y.Z."/>
            <person name="Qiu Y.X."/>
        </authorList>
    </citation>
    <scope>NUCLEOTIDE SEQUENCE [LARGE SCALE GENOMIC DNA]</scope>
    <source>
        <strain evidence="1">Hangzhou</strain>
    </source>
</reference>
<accession>A0AAP0N6U7</accession>
<keyword evidence="2" id="KW-1185">Reference proteome</keyword>
<name>A0AAP0N6U7_LIQFO</name>
<evidence type="ECO:0000313" key="2">
    <source>
        <dbReference type="Proteomes" id="UP001415857"/>
    </source>
</evidence>
<protein>
    <submittedName>
        <fullName evidence="1">Uncharacterized protein</fullName>
    </submittedName>
</protein>
<comment type="caution">
    <text evidence="1">The sequence shown here is derived from an EMBL/GenBank/DDBJ whole genome shotgun (WGS) entry which is preliminary data.</text>
</comment>
<dbReference type="EMBL" id="JBBPBK010000075">
    <property type="protein sequence ID" value="KAK9266737.1"/>
    <property type="molecule type" value="Genomic_DNA"/>
</dbReference>
<dbReference type="AlphaFoldDB" id="A0AAP0N6U7"/>
<dbReference type="Proteomes" id="UP001415857">
    <property type="component" value="Unassembled WGS sequence"/>
</dbReference>
<proteinExistence type="predicted"/>